<name>A0ABD0JR85_9CAEN</name>
<dbReference type="AlphaFoldDB" id="A0ABD0JR85"/>
<gene>
    <name evidence="2" type="ORF">BaRGS_00031344</name>
</gene>
<reference evidence="2 3" key="1">
    <citation type="journal article" date="2023" name="Sci. Data">
        <title>Genome assembly of the Korean intertidal mud-creeper Batillaria attramentaria.</title>
        <authorList>
            <person name="Patra A.K."/>
            <person name="Ho P.T."/>
            <person name="Jun S."/>
            <person name="Lee S.J."/>
            <person name="Kim Y."/>
            <person name="Won Y.J."/>
        </authorList>
    </citation>
    <scope>NUCLEOTIDE SEQUENCE [LARGE SCALE GENOMIC DNA]</scope>
    <source>
        <strain evidence="2">Wonlab-2016</strain>
    </source>
</reference>
<feature type="non-terminal residue" evidence="2">
    <location>
        <position position="1"/>
    </location>
</feature>
<sequence length="73" mass="8251">IKRDLLKNRKSPSSSESVLSGVAPVEDNGLWIWTRPKQTWAGPVEWMREDPAFTGRCDQQTWSEKPAVTPGQL</sequence>
<protein>
    <submittedName>
        <fullName evidence="2">Uncharacterized protein</fullName>
    </submittedName>
</protein>
<dbReference type="EMBL" id="JACVVK020000350">
    <property type="protein sequence ID" value="KAK7477442.1"/>
    <property type="molecule type" value="Genomic_DNA"/>
</dbReference>
<comment type="caution">
    <text evidence="2">The sequence shown here is derived from an EMBL/GenBank/DDBJ whole genome shotgun (WGS) entry which is preliminary data.</text>
</comment>
<dbReference type="Proteomes" id="UP001519460">
    <property type="component" value="Unassembled WGS sequence"/>
</dbReference>
<evidence type="ECO:0000256" key="1">
    <source>
        <dbReference type="SAM" id="MobiDB-lite"/>
    </source>
</evidence>
<feature type="compositionally biased region" description="Low complexity" evidence="1">
    <location>
        <begin position="11"/>
        <end position="20"/>
    </location>
</feature>
<proteinExistence type="predicted"/>
<evidence type="ECO:0000313" key="2">
    <source>
        <dbReference type="EMBL" id="KAK7477442.1"/>
    </source>
</evidence>
<feature type="region of interest" description="Disordered" evidence="1">
    <location>
        <begin position="1"/>
        <end position="20"/>
    </location>
</feature>
<evidence type="ECO:0000313" key="3">
    <source>
        <dbReference type="Proteomes" id="UP001519460"/>
    </source>
</evidence>
<keyword evidence="3" id="KW-1185">Reference proteome</keyword>
<organism evidence="2 3">
    <name type="scientific">Batillaria attramentaria</name>
    <dbReference type="NCBI Taxonomy" id="370345"/>
    <lineage>
        <taxon>Eukaryota</taxon>
        <taxon>Metazoa</taxon>
        <taxon>Spiralia</taxon>
        <taxon>Lophotrochozoa</taxon>
        <taxon>Mollusca</taxon>
        <taxon>Gastropoda</taxon>
        <taxon>Caenogastropoda</taxon>
        <taxon>Sorbeoconcha</taxon>
        <taxon>Cerithioidea</taxon>
        <taxon>Batillariidae</taxon>
        <taxon>Batillaria</taxon>
    </lineage>
</organism>
<accession>A0ABD0JR85</accession>